<feature type="region of interest" description="Disordered" evidence="1">
    <location>
        <begin position="1"/>
        <end position="30"/>
    </location>
</feature>
<evidence type="ECO:0000259" key="2">
    <source>
        <dbReference type="Pfam" id="PF00646"/>
    </source>
</evidence>
<dbReference type="Proteomes" id="UP000783686">
    <property type="component" value="Unassembled WGS sequence"/>
</dbReference>
<reference evidence="3" key="1">
    <citation type="submission" date="2020-09" db="EMBL/GenBank/DDBJ databases">
        <authorList>
            <person name="Kikuchi T."/>
        </authorList>
    </citation>
    <scope>NUCLEOTIDE SEQUENCE</scope>
    <source>
        <strain evidence="3">SH1</strain>
    </source>
</reference>
<dbReference type="EMBL" id="CAJFDH010000004">
    <property type="protein sequence ID" value="CAD5218849.1"/>
    <property type="molecule type" value="Genomic_DNA"/>
</dbReference>
<dbReference type="Pfam" id="PF00646">
    <property type="entry name" value="F-box"/>
    <property type="match status" value="1"/>
</dbReference>
<dbReference type="SUPFAM" id="SSF81383">
    <property type="entry name" value="F-box domain"/>
    <property type="match status" value="1"/>
</dbReference>
<name>A0A811KRQ9_9BILA</name>
<feature type="compositionally biased region" description="Low complexity" evidence="1">
    <location>
        <begin position="7"/>
        <end position="20"/>
    </location>
</feature>
<comment type="caution">
    <text evidence="3">The sequence shown here is derived from an EMBL/GenBank/DDBJ whole genome shotgun (WGS) entry which is preliminary data.</text>
</comment>
<evidence type="ECO:0000313" key="3">
    <source>
        <dbReference type="EMBL" id="CAD5218849.1"/>
    </source>
</evidence>
<keyword evidence="4" id="KW-1185">Reference proteome</keyword>
<evidence type="ECO:0000313" key="4">
    <source>
        <dbReference type="Proteomes" id="UP000614601"/>
    </source>
</evidence>
<dbReference type="AlphaFoldDB" id="A0A811KRQ9"/>
<dbReference type="Proteomes" id="UP000614601">
    <property type="component" value="Unassembled WGS sequence"/>
</dbReference>
<dbReference type="CDD" id="cd09917">
    <property type="entry name" value="F-box_SF"/>
    <property type="match status" value="1"/>
</dbReference>
<proteinExistence type="predicted"/>
<sequence>MANQELPRPNVVPAQVPNPNQGAPNPEPNNKIAETVLSKIDILEEICLYLSIKDLISLSMVSKRIDSTFLSSDVAIWKPKLATLEKKDIDDVVQQPTRSFRLEVERAYRLQRHFFAALDPNP</sequence>
<dbReference type="InterPro" id="IPR001810">
    <property type="entry name" value="F-box_dom"/>
</dbReference>
<dbReference type="EMBL" id="CAJFCW020000004">
    <property type="protein sequence ID" value="CAG9111947.1"/>
    <property type="molecule type" value="Genomic_DNA"/>
</dbReference>
<protein>
    <recommendedName>
        <fullName evidence="2">F-box domain-containing protein</fullName>
    </recommendedName>
</protein>
<feature type="domain" description="F-box" evidence="2">
    <location>
        <begin position="41"/>
        <end position="64"/>
    </location>
</feature>
<organism evidence="3 4">
    <name type="scientific">Bursaphelenchus okinawaensis</name>
    <dbReference type="NCBI Taxonomy" id="465554"/>
    <lineage>
        <taxon>Eukaryota</taxon>
        <taxon>Metazoa</taxon>
        <taxon>Ecdysozoa</taxon>
        <taxon>Nematoda</taxon>
        <taxon>Chromadorea</taxon>
        <taxon>Rhabditida</taxon>
        <taxon>Tylenchina</taxon>
        <taxon>Tylenchomorpha</taxon>
        <taxon>Aphelenchoidea</taxon>
        <taxon>Aphelenchoididae</taxon>
        <taxon>Bursaphelenchus</taxon>
    </lineage>
</organism>
<accession>A0A811KRQ9</accession>
<evidence type="ECO:0000256" key="1">
    <source>
        <dbReference type="SAM" id="MobiDB-lite"/>
    </source>
</evidence>
<dbReference type="InterPro" id="IPR036047">
    <property type="entry name" value="F-box-like_dom_sf"/>
</dbReference>
<gene>
    <name evidence="3" type="ORF">BOKJ2_LOCUS8059</name>
</gene>